<evidence type="ECO:0000313" key="2">
    <source>
        <dbReference type="EMBL" id="KAF7514035.1"/>
    </source>
</evidence>
<protein>
    <recommendedName>
        <fullName evidence="4">F-box domain-containing protein</fullName>
    </recommendedName>
</protein>
<comment type="caution">
    <text evidence="2">The sequence shown here is derived from an EMBL/GenBank/DDBJ whole genome shotgun (WGS) entry which is preliminary data.</text>
</comment>
<organism evidence="2 3">
    <name type="scientific">Endocarpon pusillum</name>
    <dbReference type="NCBI Taxonomy" id="364733"/>
    <lineage>
        <taxon>Eukaryota</taxon>
        <taxon>Fungi</taxon>
        <taxon>Dikarya</taxon>
        <taxon>Ascomycota</taxon>
        <taxon>Pezizomycotina</taxon>
        <taxon>Eurotiomycetes</taxon>
        <taxon>Chaetothyriomycetidae</taxon>
        <taxon>Verrucariales</taxon>
        <taxon>Verrucariaceae</taxon>
        <taxon>Endocarpon</taxon>
    </lineage>
</organism>
<dbReference type="Proteomes" id="UP000606974">
    <property type="component" value="Unassembled WGS sequence"/>
</dbReference>
<evidence type="ECO:0000313" key="3">
    <source>
        <dbReference type="Proteomes" id="UP000606974"/>
    </source>
</evidence>
<feature type="compositionally biased region" description="Polar residues" evidence="1">
    <location>
        <begin position="1"/>
        <end position="11"/>
    </location>
</feature>
<dbReference type="SUPFAM" id="SSF81383">
    <property type="entry name" value="F-box domain"/>
    <property type="match status" value="1"/>
</dbReference>
<proteinExistence type="predicted"/>
<dbReference type="AlphaFoldDB" id="A0A8H7ARA4"/>
<gene>
    <name evidence="2" type="ORF">GJ744_004360</name>
</gene>
<sequence length="211" mass="24727">MATTTTPSNVSGAVPANQPATASNPGLVQMQLVRFPRQMLTNVFPPRPIPHKPRKRRRKKGFDILGLPTELFVMVMRDYLTIFDRASFALVCKAFAQKVTSFHTWLQLPAPNQDPAFIETRTFFRHTMRSWFPNHLRFCHICGKYVPREREYWEEILFKECVGHGGNTARNFFAWTASDNEWTNMEHHYEVWETSVQSRTCPRCKLHTRHF</sequence>
<reference evidence="2" key="1">
    <citation type="submission" date="2020-02" db="EMBL/GenBank/DDBJ databases">
        <authorList>
            <person name="Palmer J.M."/>
        </authorList>
    </citation>
    <scope>NUCLEOTIDE SEQUENCE</scope>
    <source>
        <strain evidence="2">EPUS1.4</strain>
        <tissue evidence="2">Thallus</tissue>
    </source>
</reference>
<name>A0A8H7ARA4_9EURO</name>
<dbReference type="EMBL" id="JAACFV010000002">
    <property type="protein sequence ID" value="KAF7514035.1"/>
    <property type="molecule type" value="Genomic_DNA"/>
</dbReference>
<keyword evidence="3" id="KW-1185">Reference proteome</keyword>
<dbReference type="InterPro" id="IPR036047">
    <property type="entry name" value="F-box-like_dom_sf"/>
</dbReference>
<evidence type="ECO:0008006" key="4">
    <source>
        <dbReference type="Google" id="ProtNLM"/>
    </source>
</evidence>
<accession>A0A8H7ARA4</accession>
<feature type="region of interest" description="Disordered" evidence="1">
    <location>
        <begin position="1"/>
        <end position="23"/>
    </location>
</feature>
<dbReference type="OrthoDB" id="4115269at2759"/>
<evidence type="ECO:0000256" key="1">
    <source>
        <dbReference type="SAM" id="MobiDB-lite"/>
    </source>
</evidence>